<feature type="signal peptide" evidence="2">
    <location>
        <begin position="1"/>
        <end position="21"/>
    </location>
</feature>
<dbReference type="RefSeq" id="WP_183954895.1">
    <property type="nucleotide sequence ID" value="NZ_JACIEB010000003.1"/>
</dbReference>
<organism evidence="3 4">
    <name type="scientific">Sphingobium fontiphilum</name>
    <dbReference type="NCBI Taxonomy" id="944425"/>
    <lineage>
        <taxon>Bacteria</taxon>
        <taxon>Pseudomonadati</taxon>
        <taxon>Pseudomonadota</taxon>
        <taxon>Alphaproteobacteria</taxon>
        <taxon>Sphingomonadales</taxon>
        <taxon>Sphingomonadaceae</taxon>
        <taxon>Sphingobium</taxon>
    </lineage>
</organism>
<keyword evidence="2" id="KW-0732">Signal</keyword>
<reference evidence="3 4" key="1">
    <citation type="submission" date="2020-08" db="EMBL/GenBank/DDBJ databases">
        <title>Genomic Encyclopedia of Type Strains, Phase IV (KMG-IV): sequencing the most valuable type-strain genomes for metagenomic binning, comparative biology and taxonomic classification.</title>
        <authorList>
            <person name="Goeker M."/>
        </authorList>
    </citation>
    <scope>NUCLEOTIDE SEQUENCE [LARGE SCALE GENOMIC DNA]</scope>
    <source>
        <strain evidence="3 4">DSM 29348</strain>
    </source>
</reference>
<proteinExistence type="predicted"/>
<gene>
    <name evidence="3" type="ORF">GGR44_001433</name>
</gene>
<dbReference type="EMBL" id="JACIEB010000003">
    <property type="protein sequence ID" value="MBB3981774.1"/>
    <property type="molecule type" value="Genomic_DNA"/>
</dbReference>
<evidence type="ECO:0008006" key="5">
    <source>
        <dbReference type="Google" id="ProtNLM"/>
    </source>
</evidence>
<sequence length="100" mass="10409">MRKIWTALPVALMIVALPACSEKTENSLANSADNIGQDFENHMDNAGAAIDNGLDDAGQAIENGTARMGAAADRAANDARENVGGALENAGEDLKKPDKE</sequence>
<evidence type="ECO:0000313" key="4">
    <source>
        <dbReference type="Proteomes" id="UP000552757"/>
    </source>
</evidence>
<feature type="chain" id="PRO_5030508083" description="Phage-related protein" evidence="2">
    <location>
        <begin position="22"/>
        <end position="100"/>
    </location>
</feature>
<evidence type="ECO:0000256" key="2">
    <source>
        <dbReference type="SAM" id="SignalP"/>
    </source>
</evidence>
<protein>
    <recommendedName>
        <fullName evidence="5">Phage-related protein</fullName>
    </recommendedName>
</protein>
<evidence type="ECO:0000256" key="1">
    <source>
        <dbReference type="SAM" id="MobiDB-lite"/>
    </source>
</evidence>
<feature type="region of interest" description="Disordered" evidence="1">
    <location>
        <begin position="68"/>
        <end position="100"/>
    </location>
</feature>
<keyword evidence="4" id="KW-1185">Reference proteome</keyword>
<comment type="caution">
    <text evidence="3">The sequence shown here is derived from an EMBL/GenBank/DDBJ whole genome shotgun (WGS) entry which is preliminary data.</text>
</comment>
<evidence type="ECO:0000313" key="3">
    <source>
        <dbReference type="EMBL" id="MBB3981774.1"/>
    </source>
</evidence>
<name>A0A7W6DFS0_9SPHN</name>
<accession>A0A7W6DFS0</accession>
<dbReference type="AlphaFoldDB" id="A0A7W6DFS0"/>
<dbReference type="Proteomes" id="UP000552757">
    <property type="component" value="Unassembled WGS sequence"/>
</dbReference>